<evidence type="ECO:0000313" key="2">
    <source>
        <dbReference type="EMBL" id="PKA48355.1"/>
    </source>
</evidence>
<accession>A0A2H9ZYG6</accession>
<dbReference type="PANTHER" id="PTHR37736:SF1">
    <property type="entry name" value="GLYCINE-RICH PROTEIN"/>
    <property type="match status" value="1"/>
</dbReference>
<protein>
    <submittedName>
        <fullName evidence="2">Uncharacterized protein</fullName>
    </submittedName>
</protein>
<gene>
    <name evidence="2" type="ORF">AXF42_Ash020447</name>
</gene>
<dbReference type="OrthoDB" id="69150at2759"/>
<feature type="region of interest" description="Disordered" evidence="1">
    <location>
        <begin position="359"/>
        <end position="394"/>
    </location>
</feature>
<dbReference type="Proteomes" id="UP000236161">
    <property type="component" value="Unassembled WGS sequence"/>
</dbReference>
<evidence type="ECO:0000256" key="1">
    <source>
        <dbReference type="SAM" id="MobiDB-lite"/>
    </source>
</evidence>
<feature type="region of interest" description="Disordered" evidence="1">
    <location>
        <begin position="407"/>
        <end position="446"/>
    </location>
</feature>
<name>A0A2H9ZYG6_9ASPA</name>
<reference evidence="2 3" key="1">
    <citation type="journal article" date="2017" name="Nature">
        <title>The Apostasia genome and the evolution of orchids.</title>
        <authorList>
            <person name="Zhang G.Q."/>
            <person name="Liu K.W."/>
            <person name="Li Z."/>
            <person name="Lohaus R."/>
            <person name="Hsiao Y.Y."/>
            <person name="Niu S.C."/>
            <person name="Wang J.Y."/>
            <person name="Lin Y.C."/>
            <person name="Xu Q."/>
            <person name="Chen L.J."/>
            <person name="Yoshida K."/>
            <person name="Fujiwara S."/>
            <person name="Wang Z.W."/>
            <person name="Zhang Y.Q."/>
            <person name="Mitsuda N."/>
            <person name="Wang M."/>
            <person name="Liu G.H."/>
            <person name="Pecoraro L."/>
            <person name="Huang H.X."/>
            <person name="Xiao X.J."/>
            <person name="Lin M."/>
            <person name="Wu X.Y."/>
            <person name="Wu W.L."/>
            <person name="Chen Y.Y."/>
            <person name="Chang S.B."/>
            <person name="Sakamoto S."/>
            <person name="Ohme-Takagi M."/>
            <person name="Yagi M."/>
            <person name="Zeng S.J."/>
            <person name="Shen C.Y."/>
            <person name="Yeh C.M."/>
            <person name="Luo Y.B."/>
            <person name="Tsai W.C."/>
            <person name="Van de Peer Y."/>
            <person name="Liu Z.J."/>
        </authorList>
    </citation>
    <scope>NUCLEOTIDE SEQUENCE [LARGE SCALE GENOMIC DNA]</scope>
    <source>
        <strain evidence="3">cv. Shenzhen</strain>
        <tissue evidence="2">Stem</tissue>
    </source>
</reference>
<dbReference type="STRING" id="1088818.A0A2H9ZYG6"/>
<sequence length="446" mass="49146">MALEASLLGSDSATAAAAAEGPVLSLMSKRLRALRKKYNRILQMEASLAQGKTLNKEQEEVLRSKPAVVALIDEYEKLRPPISAAVQEEISRSASCSSSGDPKANGADDSSSFFDAAVEDLLTLLYFGCLFDVKPQSEFTSTMLTRTHERGCCLTYDYVTDDSTEFLCEKDLDMISALGGMFTSRPLYSGISHKSALEGCLQHARLWLQGANQPIIEGSAVTYASLREKLNKIRASDYYTTTPEMKAPIDVAAVVGKYNAACQVQVSESTRGDPTTDTVRNIVPAQYHQQDEEQEDFPATAISPEQSSTMDDLEKDGTEEPNSARDITALQQEQETLEADVEEHNHVEYEQKDTHYVPRRPYQNQRGGRGGRRGYPNFRGRNSRGGGGFQNGRNQYYDPGYQPRNYYNNARGRGGRFGSSVMYNNHHGASSHSGYGSSNIELDASA</sequence>
<dbReference type="PANTHER" id="PTHR37736">
    <property type="entry name" value="GLYCINE-RICH PROTEIN"/>
    <property type="match status" value="1"/>
</dbReference>
<organism evidence="2 3">
    <name type="scientific">Apostasia shenzhenica</name>
    <dbReference type="NCBI Taxonomy" id="1088818"/>
    <lineage>
        <taxon>Eukaryota</taxon>
        <taxon>Viridiplantae</taxon>
        <taxon>Streptophyta</taxon>
        <taxon>Embryophyta</taxon>
        <taxon>Tracheophyta</taxon>
        <taxon>Spermatophyta</taxon>
        <taxon>Magnoliopsida</taxon>
        <taxon>Liliopsida</taxon>
        <taxon>Asparagales</taxon>
        <taxon>Orchidaceae</taxon>
        <taxon>Apostasioideae</taxon>
        <taxon>Apostasia</taxon>
    </lineage>
</organism>
<keyword evidence="3" id="KW-1185">Reference proteome</keyword>
<evidence type="ECO:0000313" key="3">
    <source>
        <dbReference type="Proteomes" id="UP000236161"/>
    </source>
</evidence>
<proteinExistence type="predicted"/>
<feature type="region of interest" description="Disordered" evidence="1">
    <location>
        <begin position="287"/>
        <end position="323"/>
    </location>
</feature>
<feature type="compositionally biased region" description="Low complexity" evidence="1">
    <location>
        <begin position="423"/>
        <end position="439"/>
    </location>
</feature>
<dbReference type="EMBL" id="KZ452538">
    <property type="protein sequence ID" value="PKA48355.1"/>
    <property type="molecule type" value="Genomic_DNA"/>
</dbReference>
<dbReference type="AlphaFoldDB" id="A0A2H9ZYG6"/>